<dbReference type="SUPFAM" id="SSF53098">
    <property type="entry name" value="Ribonuclease H-like"/>
    <property type="match status" value="1"/>
</dbReference>
<dbReference type="PANTHER" id="PTHR31635:SF196">
    <property type="entry name" value="REVERSE TRANSCRIPTASE DOMAIN-CONTAINING PROTEIN-RELATED"/>
    <property type="match status" value="1"/>
</dbReference>
<feature type="domain" description="Reverse transcriptase" evidence="1">
    <location>
        <begin position="187"/>
        <end position="280"/>
    </location>
</feature>
<name>A0A803PCV1_CANSA</name>
<dbReference type="Gene3D" id="3.30.420.10">
    <property type="entry name" value="Ribonuclease H-like superfamily/Ribonuclease H"/>
    <property type="match status" value="1"/>
</dbReference>
<dbReference type="CDD" id="cd06222">
    <property type="entry name" value="RNase_H_like"/>
    <property type="match status" value="1"/>
</dbReference>
<dbReference type="EnsemblPlants" id="evm.model.04.1391">
    <property type="protein sequence ID" value="cds.evm.model.04.1391"/>
    <property type="gene ID" value="evm.TU.04.1391"/>
</dbReference>
<dbReference type="InterPro" id="IPR044730">
    <property type="entry name" value="RNase_H-like_dom_plant"/>
</dbReference>
<evidence type="ECO:0000259" key="1">
    <source>
        <dbReference type="Pfam" id="PF00078"/>
    </source>
</evidence>
<dbReference type="EMBL" id="UZAU01000388">
    <property type="status" value="NOT_ANNOTATED_CDS"/>
    <property type="molecule type" value="Genomic_DNA"/>
</dbReference>
<evidence type="ECO:0000259" key="2">
    <source>
        <dbReference type="Pfam" id="PF13456"/>
    </source>
</evidence>
<protein>
    <recommendedName>
        <fullName evidence="5">Reverse transcriptase domain-containing protein</fullName>
    </recommendedName>
</protein>
<evidence type="ECO:0000313" key="4">
    <source>
        <dbReference type="Proteomes" id="UP000596661"/>
    </source>
</evidence>
<dbReference type="InterPro" id="IPR002156">
    <property type="entry name" value="RNaseH_domain"/>
</dbReference>
<dbReference type="InterPro" id="IPR036397">
    <property type="entry name" value="RNaseH_sf"/>
</dbReference>
<reference evidence="3" key="2">
    <citation type="submission" date="2021-03" db="UniProtKB">
        <authorList>
            <consortium name="EnsemblPlants"/>
        </authorList>
    </citation>
    <scope>IDENTIFICATION</scope>
</reference>
<dbReference type="InterPro" id="IPR000477">
    <property type="entry name" value="RT_dom"/>
</dbReference>
<evidence type="ECO:0000313" key="3">
    <source>
        <dbReference type="EnsemblPlants" id="cds.evm.model.04.1391"/>
    </source>
</evidence>
<dbReference type="GO" id="GO:0003676">
    <property type="term" value="F:nucleic acid binding"/>
    <property type="evidence" value="ECO:0007669"/>
    <property type="project" value="InterPro"/>
</dbReference>
<dbReference type="Gramene" id="evm.model.04.1391">
    <property type="protein sequence ID" value="cds.evm.model.04.1391"/>
    <property type="gene ID" value="evm.TU.04.1391"/>
</dbReference>
<dbReference type="Pfam" id="PF00078">
    <property type="entry name" value="RVT_1"/>
    <property type="match status" value="1"/>
</dbReference>
<feature type="domain" description="RNase H type-1" evidence="2">
    <location>
        <begin position="399"/>
        <end position="520"/>
    </location>
</feature>
<dbReference type="Proteomes" id="UP000596661">
    <property type="component" value="Chromosome 4"/>
</dbReference>
<dbReference type="PANTHER" id="PTHR31635">
    <property type="entry name" value="REVERSE TRANSCRIPTASE DOMAIN-CONTAINING PROTEIN-RELATED"/>
    <property type="match status" value="1"/>
</dbReference>
<organism evidence="3 4">
    <name type="scientific">Cannabis sativa</name>
    <name type="common">Hemp</name>
    <name type="synonym">Marijuana</name>
    <dbReference type="NCBI Taxonomy" id="3483"/>
    <lineage>
        <taxon>Eukaryota</taxon>
        <taxon>Viridiplantae</taxon>
        <taxon>Streptophyta</taxon>
        <taxon>Embryophyta</taxon>
        <taxon>Tracheophyta</taxon>
        <taxon>Spermatophyta</taxon>
        <taxon>Magnoliopsida</taxon>
        <taxon>eudicotyledons</taxon>
        <taxon>Gunneridae</taxon>
        <taxon>Pentapetalae</taxon>
        <taxon>rosids</taxon>
        <taxon>fabids</taxon>
        <taxon>Rosales</taxon>
        <taxon>Cannabaceae</taxon>
        <taxon>Cannabis</taxon>
    </lineage>
</organism>
<dbReference type="Pfam" id="PF13456">
    <property type="entry name" value="RVT_3"/>
    <property type="match status" value="1"/>
</dbReference>
<reference evidence="3" key="1">
    <citation type="submission" date="2018-11" db="EMBL/GenBank/DDBJ databases">
        <authorList>
            <person name="Grassa J C."/>
        </authorList>
    </citation>
    <scope>NUCLEOTIDE SEQUENCE [LARGE SCALE GENOMIC DNA]</scope>
</reference>
<dbReference type="AlphaFoldDB" id="A0A803PCV1"/>
<accession>A0A803PCV1</accession>
<dbReference type="InterPro" id="IPR012337">
    <property type="entry name" value="RNaseH-like_sf"/>
</dbReference>
<dbReference type="GO" id="GO:0004523">
    <property type="term" value="F:RNA-DNA hybrid ribonuclease activity"/>
    <property type="evidence" value="ECO:0007669"/>
    <property type="project" value="InterPro"/>
</dbReference>
<sequence length="532" mass="60533">MKFTGSKDLELISFVLVTKIQKKIHRKASIWKKNNFVRSLTLADGSIAQDSPTIFSQFLNFYTHLFHTQGVSDIAINSILNGITTTLSSTQIALLSEDFTEIEIKQAMFSLSGDKAPGPDGLNSLFYQKNWHILGFDLCRALLQILNHNGDISLINDIVLVLISKKKTPKQQITDNILIANEIIHAIHTRRTGKTGWAAIKLDMEKAFDRVEWKFLNHLLLHVGFPTHFISLIMKCLSTVTSRLSLNGSMSEAFHSSRGIRQGDPLSPYIFLLVAEGLSASQIYLARNIWKHSKFKNFHNDHRSYDIKDYYLQALQLISTEDLPLFVSIIWHIWNTRNSILFRNSPEPNNVEEFVCNYLRDYREAQHLHSQDISHSTSHQHLLLSFPEIIQEDTPALYVDAALDQDRCITRLGFVFKVGSHRIIDSAKIQKPGASSPIFTEAQALYHGLSWCLSSQLMPRFIFSDCLNLISKVNGTWKDNSALSSLVAQIRLSFSNFHGVSFLHLPRQLNTSAHSLAKEAIRMREDDHEDSF</sequence>
<keyword evidence="4" id="KW-1185">Reference proteome</keyword>
<evidence type="ECO:0008006" key="5">
    <source>
        <dbReference type="Google" id="ProtNLM"/>
    </source>
</evidence>
<proteinExistence type="predicted"/>